<sequence>MRGIGIFHLVLVAVIIWKCHSVEISEEERQKTNDSVNNGEGRESPEHKREVPNNEQQHQHDSQETLPNIVLILADDLGYGDLSYSGHPTSRTPHIDRLARKSRYFTHFYVSSPICSPSRASLLTGRLQVRSGVYPGVFTPDNTQGLPHNETTIATLLKHKRQYLPTHYGFDDYLGVPYSQDMCPCLACFPDRGPCHDTCWSWDVSCPLFSNLSIVEQPVDLTSLTQRLVQHAINFIDSPSPDPFFLYFPFHHVHHPQFASSKFHGGSERGVFGDSLEELDWGVGQVAGALARGGHLHNTIIWFTSDNGPSMARHERGGSAGLLRCGKGTTWEGGVRVPSFVHWPDKVKRGQSHNHNFFIICQERLRGGRR</sequence>
<dbReference type="Proteomes" id="UP001292094">
    <property type="component" value="Unassembled WGS sequence"/>
</dbReference>
<evidence type="ECO:0000313" key="9">
    <source>
        <dbReference type="EMBL" id="KAK4317676.1"/>
    </source>
</evidence>
<accession>A0AAE1UEL7</accession>
<keyword evidence="5" id="KW-0106">Calcium</keyword>
<dbReference type="PANTHER" id="PTHR42693">
    <property type="entry name" value="ARYLSULFATASE FAMILY MEMBER"/>
    <property type="match status" value="1"/>
</dbReference>
<dbReference type="PANTHER" id="PTHR42693:SF11">
    <property type="entry name" value="ARYLSULFATASE A"/>
    <property type="match status" value="1"/>
</dbReference>
<evidence type="ECO:0000259" key="8">
    <source>
        <dbReference type="Pfam" id="PF00884"/>
    </source>
</evidence>
<dbReference type="GO" id="GO:0046872">
    <property type="term" value="F:metal ion binding"/>
    <property type="evidence" value="ECO:0007669"/>
    <property type="project" value="UniProtKB-KW"/>
</dbReference>
<gene>
    <name evidence="9" type="ORF">Pmani_011254</name>
</gene>
<dbReference type="InterPro" id="IPR000917">
    <property type="entry name" value="Sulfatase_N"/>
</dbReference>
<evidence type="ECO:0000256" key="7">
    <source>
        <dbReference type="SAM" id="SignalP"/>
    </source>
</evidence>
<dbReference type="InterPro" id="IPR017850">
    <property type="entry name" value="Alkaline_phosphatase_core_sf"/>
</dbReference>
<organism evidence="9 10">
    <name type="scientific">Petrolisthes manimaculis</name>
    <dbReference type="NCBI Taxonomy" id="1843537"/>
    <lineage>
        <taxon>Eukaryota</taxon>
        <taxon>Metazoa</taxon>
        <taxon>Ecdysozoa</taxon>
        <taxon>Arthropoda</taxon>
        <taxon>Crustacea</taxon>
        <taxon>Multicrustacea</taxon>
        <taxon>Malacostraca</taxon>
        <taxon>Eumalacostraca</taxon>
        <taxon>Eucarida</taxon>
        <taxon>Decapoda</taxon>
        <taxon>Pleocyemata</taxon>
        <taxon>Anomura</taxon>
        <taxon>Galatheoidea</taxon>
        <taxon>Porcellanidae</taxon>
        <taxon>Petrolisthes</taxon>
    </lineage>
</organism>
<feature type="chain" id="PRO_5042221135" description="Sulfatase N-terminal domain-containing protein" evidence="7">
    <location>
        <begin position="22"/>
        <end position="370"/>
    </location>
</feature>
<comment type="cofactor">
    <cofactor evidence="1">
        <name>Ca(2+)</name>
        <dbReference type="ChEBI" id="CHEBI:29108"/>
    </cofactor>
</comment>
<dbReference type="EMBL" id="JAWZYT010000902">
    <property type="protein sequence ID" value="KAK4317676.1"/>
    <property type="molecule type" value="Genomic_DNA"/>
</dbReference>
<feature type="region of interest" description="Disordered" evidence="6">
    <location>
        <begin position="27"/>
        <end position="63"/>
    </location>
</feature>
<evidence type="ECO:0000256" key="5">
    <source>
        <dbReference type="ARBA" id="ARBA00022837"/>
    </source>
</evidence>
<reference evidence="9" key="1">
    <citation type="submission" date="2023-11" db="EMBL/GenBank/DDBJ databases">
        <title>Genome assemblies of two species of porcelain crab, Petrolisthes cinctipes and Petrolisthes manimaculis (Anomura: Porcellanidae).</title>
        <authorList>
            <person name="Angst P."/>
        </authorList>
    </citation>
    <scope>NUCLEOTIDE SEQUENCE</scope>
    <source>
        <strain evidence="9">PB745_02</strain>
        <tissue evidence="9">Gill</tissue>
    </source>
</reference>
<dbReference type="InterPro" id="IPR024607">
    <property type="entry name" value="Sulfatase_CS"/>
</dbReference>
<comment type="caution">
    <text evidence="9">The sequence shown here is derived from an EMBL/GenBank/DDBJ whole genome shotgun (WGS) entry which is preliminary data.</text>
</comment>
<dbReference type="AlphaFoldDB" id="A0AAE1UEL7"/>
<evidence type="ECO:0000256" key="4">
    <source>
        <dbReference type="ARBA" id="ARBA00022801"/>
    </source>
</evidence>
<feature type="signal peptide" evidence="7">
    <location>
        <begin position="1"/>
        <end position="21"/>
    </location>
</feature>
<evidence type="ECO:0000256" key="1">
    <source>
        <dbReference type="ARBA" id="ARBA00001913"/>
    </source>
</evidence>
<dbReference type="SUPFAM" id="SSF53649">
    <property type="entry name" value="Alkaline phosphatase-like"/>
    <property type="match status" value="1"/>
</dbReference>
<keyword evidence="7" id="KW-0732">Signal</keyword>
<proteinExistence type="inferred from homology"/>
<dbReference type="Pfam" id="PF00884">
    <property type="entry name" value="Sulfatase"/>
    <property type="match status" value="1"/>
</dbReference>
<dbReference type="InterPro" id="IPR050738">
    <property type="entry name" value="Sulfatase"/>
</dbReference>
<dbReference type="GO" id="GO:0004065">
    <property type="term" value="F:arylsulfatase activity"/>
    <property type="evidence" value="ECO:0007669"/>
    <property type="project" value="TreeGrafter"/>
</dbReference>
<comment type="similarity">
    <text evidence="2">Belongs to the sulfatase family.</text>
</comment>
<dbReference type="PROSITE" id="PS00523">
    <property type="entry name" value="SULFATASE_1"/>
    <property type="match status" value="1"/>
</dbReference>
<evidence type="ECO:0000313" key="10">
    <source>
        <dbReference type="Proteomes" id="UP001292094"/>
    </source>
</evidence>
<evidence type="ECO:0000256" key="2">
    <source>
        <dbReference type="ARBA" id="ARBA00008779"/>
    </source>
</evidence>
<evidence type="ECO:0000256" key="6">
    <source>
        <dbReference type="SAM" id="MobiDB-lite"/>
    </source>
</evidence>
<keyword evidence="10" id="KW-1185">Reference proteome</keyword>
<name>A0AAE1UEL7_9EUCA</name>
<dbReference type="Gene3D" id="3.40.720.10">
    <property type="entry name" value="Alkaline Phosphatase, subunit A"/>
    <property type="match status" value="1"/>
</dbReference>
<keyword evidence="4" id="KW-0378">Hydrolase</keyword>
<keyword evidence="3" id="KW-0479">Metal-binding</keyword>
<feature type="compositionally biased region" description="Basic and acidic residues" evidence="6">
    <location>
        <begin position="40"/>
        <end position="63"/>
    </location>
</feature>
<protein>
    <recommendedName>
        <fullName evidence="8">Sulfatase N-terminal domain-containing protein</fullName>
    </recommendedName>
</protein>
<feature type="domain" description="Sulfatase N-terminal" evidence="8">
    <location>
        <begin position="67"/>
        <end position="354"/>
    </location>
</feature>
<evidence type="ECO:0000256" key="3">
    <source>
        <dbReference type="ARBA" id="ARBA00022723"/>
    </source>
</evidence>